<keyword evidence="18 21" id="KW-0472">Membrane</keyword>
<comment type="caution">
    <text evidence="21">Lacks conserved residue(s) required for the propagation of feature annotation.</text>
</comment>
<evidence type="ECO:0000256" key="6">
    <source>
        <dbReference type="ARBA" id="ARBA00022475"/>
    </source>
</evidence>
<evidence type="ECO:0000256" key="2">
    <source>
        <dbReference type="ARBA" id="ARBA00004429"/>
    </source>
</evidence>
<dbReference type="CDD" id="cd14264">
    <property type="entry name" value="DAGK_IM"/>
    <property type="match status" value="1"/>
</dbReference>
<evidence type="ECO:0000256" key="5">
    <source>
        <dbReference type="ARBA" id="ARBA00017575"/>
    </source>
</evidence>
<evidence type="ECO:0000256" key="17">
    <source>
        <dbReference type="ARBA" id="ARBA00023098"/>
    </source>
</evidence>
<comment type="similarity">
    <text evidence="3 21">Belongs to the bacterial diacylglycerol kinase family.</text>
</comment>
<evidence type="ECO:0000256" key="7">
    <source>
        <dbReference type="ARBA" id="ARBA00022516"/>
    </source>
</evidence>
<dbReference type="Pfam" id="PF01219">
    <property type="entry name" value="DAGK_prokar"/>
    <property type="match status" value="1"/>
</dbReference>
<feature type="transmembrane region" description="Helical" evidence="21">
    <location>
        <begin position="55"/>
        <end position="88"/>
    </location>
</feature>
<evidence type="ECO:0000256" key="3">
    <source>
        <dbReference type="ARBA" id="ARBA00005967"/>
    </source>
</evidence>
<dbReference type="InterPro" id="IPR033718">
    <property type="entry name" value="DAGK_prok"/>
</dbReference>
<keyword evidence="6" id="KW-1003">Cell membrane</keyword>
<proteinExistence type="inferred from homology"/>
<keyword evidence="15" id="KW-0460">Magnesium</keyword>
<comment type="catalytic activity">
    <reaction evidence="21">
        <text>a 1,2-diacyl-sn-glycerol + ATP = a 1,2-diacyl-sn-glycero-3-phosphate + ADP + H(+)</text>
        <dbReference type="Rhea" id="RHEA:10272"/>
        <dbReference type="ChEBI" id="CHEBI:15378"/>
        <dbReference type="ChEBI" id="CHEBI:17815"/>
        <dbReference type="ChEBI" id="CHEBI:30616"/>
        <dbReference type="ChEBI" id="CHEBI:58608"/>
        <dbReference type="ChEBI" id="CHEBI:456216"/>
        <dbReference type="EC" id="2.7.1.107"/>
    </reaction>
</comment>
<keyword evidence="11" id="KW-0479">Metal-binding</keyword>
<keyword evidence="13 21" id="KW-0418">Kinase</keyword>
<evidence type="ECO:0000256" key="4">
    <source>
        <dbReference type="ARBA" id="ARBA00012133"/>
    </source>
</evidence>
<evidence type="ECO:0000256" key="15">
    <source>
        <dbReference type="ARBA" id="ARBA00022842"/>
    </source>
</evidence>
<comment type="cofactor">
    <cofactor evidence="1">
        <name>Mg(2+)</name>
        <dbReference type="ChEBI" id="CHEBI:18420"/>
    </cofactor>
</comment>
<evidence type="ECO:0000313" key="23">
    <source>
        <dbReference type="Proteomes" id="UP000759443"/>
    </source>
</evidence>
<comment type="subcellular location">
    <subcellularLocation>
        <location evidence="2 21">Cell inner membrane</location>
        <topology evidence="2 21">Multi-pass membrane protein</topology>
    </subcellularLocation>
</comment>
<dbReference type="GO" id="GO:0004143">
    <property type="term" value="F:ATP-dependent diacylglycerol kinase activity"/>
    <property type="evidence" value="ECO:0007669"/>
    <property type="project" value="UniProtKB-EC"/>
</dbReference>
<sequence length="142" mass="15411">MRTDPGKMSVEAEETVKAEPVFEKKVGLDHLFAAARYSSQGFRRLLGEAAFRHELIAFAAGLVVFALVGATFLQFIGFVVLMAILFAVEALNTAIEELVDRISPEISTVGRNAKDLGSFAVFCMLVSNGLFALYVVIGGLFF</sequence>
<keyword evidence="12 21" id="KW-0547">Nucleotide-binding</keyword>
<evidence type="ECO:0000256" key="9">
    <source>
        <dbReference type="ARBA" id="ARBA00022679"/>
    </source>
</evidence>
<dbReference type="InterPro" id="IPR000829">
    <property type="entry name" value="DAGK"/>
</dbReference>
<dbReference type="PANTHER" id="PTHR34299:SF1">
    <property type="entry name" value="DIACYLGLYCEROL KINASE"/>
    <property type="match status" value="1"/>
</dbReference>
<reference evidence="22 23" key="1">
    <citation type="submission" date="2021-03" db="EMBL/GenBank/DDBJ databases">
        <title>Genomic Encyclopedia of Type Strains, Phase IV (KMG-IV): sequencing the most valuable type-strain genomes for metagenomic binning, comparative biology and taxonomic classification.</title>
        <authorList>
            <person name="Goeker M."/>
        </authorList>
    </citation>
    <scope>NUCLEOTIDE SEQUENCE [LARGE SCALE GENOMIC DNA]</scope>
    <source>
        <strain evidence="22 23">DSM 21600</strain>
    </source>
</reference>
<evidence type="ECO:0000256" key="20">
    <source>
        <dbReference type="ARBA" id="ARBA00023264"/>
    </source>
</evidence>
<evidence type="ECO:0000256" key="13">
    <source>
        <dbReference type="ARBA" id="ARBA00022777"/>
    </source>
</evidence>
<dbReference type="EMBL" id="JAGGJU010000006">
    <property type="protein sequence ID" value="MBP1850936.1"/>
    <property type="molecule type" value="Genomic_DNA"/>
</dbReference>
<evidence type="ECO:0000256" key="16">
    <source>
        <dbReference type="ARBA" id="ARBA00022989"/>
    </source>
</evidence>
<evidence type="ECO:0000256" key="8">
    <source>
        <dbReference type="ARBA" id="ARBA00022519"/>
    </source>
</evidence>
<evidence type="ECO:0000256" key="18">
    <source>
        <dbReference type="ARBA" id="ARBA00023136"/>
    </source>
</evidence>
<evidence type="ECO:0000256" key="11">
    <source>
        <dbReference type="ARBA" id="ARBA00022723"/>
    </source>
</evidence>
<keyword evidence="10 21" id="KW-0812">Transmembrane</keyword>
<dbReference type="Proteomes" id="UP000759443">
    <property type="component" value="Unassembled WGS sequence"/>
</dbReference>
<dbReference type="PANTHER" id="PTHR34299">
    <property type="entry name" value="DIACYLGLYCEROL KINASE"/>
    <property type="match status" value="1"/>
</dbReference>
<accession>A0ABS4DZ18</accession>
<keyword evidence="23" id="KW-1185">Reference proteome</keyword>
<dbReference type="Gene3D" id="1.10.287.3610">
    <property type="match status" value="1"/>
</dbReference>
<evidence type="ECO:0000256" key="19">
    <source>
        <dbReference type="ARBA" id="ARBA00023209"/>
    </source>
</evidence>
<evidence type="ECO:0000256" key="10">
    <source>
        <dbReference type="ARBA" id="ARBA00022692"/>
    </source>
</evidence>
<dbReference type="PROSITE" id="PS01069">
    <property type="entry name" value="DAGK_PROKAR"/>
    <property type="match status" value="1"/>
</dbReference>
<keyword evidence="17 21" id="KW-0443">Lipid metabolism</keyword>
<dbReference type="EC" id="2.7.1.107" evidence="4 21"/>
<name>A0ABS4DZ18_9HYPH</name>
<keyword evidence="14 21" id="KW-0067">ATP-binding</keyword>
<evidence type="ECO:0000256" key="21">
    <source>
        <dbReference type="RuleBase" id="RU363065"/>
    </source>
</evidence>
<dbReference type="InterPro" id="IPR036945">
    <property type="entry name" value="DAGK_sf"/>
</dbReference>
<keyword evidence="9 21" id="KW-0808">Transferase</keyword>
<evidence type="ECO:0000256" key="1">
    <source>
        <dbReference type="ARBA" id="ARBA00001946"/>
    </source>
</evidence>
<evidence type="ECO:0000313" key="22">
    <source>
        <dbReference type="EMBL" id="MBP1850936.1"/>
    </source>
</evidence>
<keyword evidence="7" id="KW-0444">Lipid biosynthesis</keyword>
<organism evidence="22 23">
    <name type="scientific">Rhizobium halophytocola</name>
    <dbReference type="NCBI Taxonomy" id="735519"/>
    <lineage>
        <taxon>Bacteria</taxon>
        <taxon>Pseudomonadati</taxon>
        <taxon>Pseudomonadota</taxon>
        <taxon>Alphaproteobacteria</taxon>
        <taxon>Hyphomicrobiales</taxon>
        <taxon>Rhizobiaceae</taxon>
        <taxon>Rhizobium/Agrobacterium group</taxon>
        <taxon>Rhizobium</taxon>
    </lineage>
</organism>
<gene>
    <name evidence="22" type="ORF">J2Z17_002379</name>
</gene>
<comment type="function">
    <text evidence="21">Catalyzes the ATP-dependent phosphorylation of sn-l,2-diacylglycerol (DAG) to phosphatidic acid. Involved in the recycling of diacylglycerol produced as a by-product during membrane-derived oligosaccharide (MDO) biosynthesis.</text>
</comment>
<feature type="transmembrane region" description="Helical" evidence="21">
    <location>
        <begin position="119"/>
        <end position="141"/>
    </location>
</feature>
<keyword evidence="8 21" id="KW-0997">Cell inner membrane</keyword>
<comment type="caution">
    <text evidence="22">The sequence shown here is derived from an EMBL/GenBank/DDBJ whole genome shotgun (WGS) entry which is preliminary data.</text>
</comment>
<keyword evidence="19" id="KW-0594">Phospholipid biosynthesis</keyword>
<keyword evidence="16 21" id="KW-1133">Transmembrane helix</keyword>
<evidence type="ECO:0000256" key="14">
    <source>
        <dbReference type="ARBA" id="ARBA00022840"/>
    </source>
</evidence>
<keyword evidence="20 21" id="KW-1208">Phospholipid metabolism</keyword>
<protein>
    <recommendedName>
        <fullName evidence="5 21">Diacylglycerol kinase</fullName>
        <ecNumber evidence="4 21">2.7.1.107</ecNumber>
    </recommendedName>
</protein>
<evidence type="ECO:0000256" key="12">
    <source>
        <dbReference type="ARBA" id="ARBA00022741"/>
    </source>
</evidence>